<dbReference type="InterPro" id="IPR027417">
    <property type="entry name" value="P-loop_NTPase"/>
</dbReference>
<dbReference type="Gene3D" id="3.40.50.300">
    <property type="entry name" value="P-loop containing nucleotide triphosphate hydrolases"/>
    <property type="match status" value="1"/>
</dbReference>
<dbReference type="PANTHER" id="PTHR10039">
    <property type="entry name" value="AMELOGENIN"/>
    <property type="match status" value="1"/>
</dbReference>
<dbReference type="AlphaFoldDB" id="A0A3N4HHH7"/>
<dbReference type="Proteomes" id="UP000275078">
    <property type="component" value="Unassembled WGS sequence"/>
</dbReference>
<protein>
    <recommendedName>
        <fullName evidence="2">Nephrocystin 3-like N-terminal domain-containing protein</fullName>
    </recommendedName>
</protein>
<feature type="domain" description="Nephrocystin 3-like N-terminal" evidence="2">
    <location>
        <begin position="235"/>
        <end position="413"/>
    </location>
</feature>
<evidence type="ECO:0000313" key="4">
    <source>
        <dbReference type="Proteomes" id="UP000275078"/>
    </source>
</evidence>
<dbReference type="OrthoDB" id="341259at2759"/>
<dbReference type="SUPFAM" id="SSF52540">
    <property type="entry name" value="P-loop containing nucleoside triphosphate hydrolases"/>
    <property type="match status" value="1"/>
</dbReference>
<dbReference type="STRING" id="1160509.A0A3N4HHH7"/>
<evidence type="ECO:0000259" key="2">
    <source>
        <dbReference type="Pfam" id="PF24883"/>
    </source>
</evidence>
<dbReference type="EMBL" id="ML119872">
    <property type="protein sequence ID" value="RPA72218.1"/>
    <property type="molecule type" value="Genomic_DNA"/>
</dbReference>
<evidence type="ECO:0000313" key="3">
    <source>
        <dbReference type="EMBL" id="RPA72218.1"/>
    </source>
</evidence>
<dbReference type="Pfam" id="PF24883">
    <property type="entry name" value="NPHP3_N"/>
    <property type="match status" value="1"/>
</dbReference>
<keyword evidence="1" id="KW-0677">Repeat</keyword>
<evidence type="ECO:0000256" key="1">
    <source>
        <dbReference type="ARBA" id="ARBA00022737"/>
    </source>
</evidence>
<keyword evidence="4" id="KW-1185">Reference proteome</keyword>
<reference evidence="3 4" key="1">
    <citation type="journal article" date="2018" name="Nat. Ecol. Evol.">
        <title>Pezizomycetes genomes reveal the molecular basis of ectomycorrhizal truffle lifestyle.</title>
        <authorList>
            <person name="Murat C."/>
            <person name="Payen T."/>
            <person name="Noel B."/>
            <person name="Kuo A."/>
            <person name="Morin E."/>
            <person name="Chen J."/>
            <person name="Kohler A."/>
            <person name="Krizsan K."/>
            <person name="Balestrini R."/>
            <person name="Da Silva C."/>
            <person name="Montanini B."/>
            <person name="Hainaut M."/>
            <person name="Levati E."/>
            <person name="Barry K.W."/>
            <person name="Belfiori B."/>
            <person name="Cichocki N."/>
            <person name="Clum A."/>
            <person name="Dockter R.B."/>
            <person name="Fauchery L."/>
            <person name="Guy J."/>
            <person name="Iotti M."/>
            <person name="Le Tacon F."/>
            <person name="Lindquist E.A."/>
            <person name="Lipzen A."/>
            <person name="Malagnac F."/>
            <person name="Mello A."/>
            <person name="Molinier V."/>
            <person name="Miyauchi S."/>
            <person name="Poulain J."/>
            <person name="Riccioni C."/>
            <person name="Rubini A."/>
            <person name="Sitrit Y."/>
            <person name="Splivallo R."/>
            <person name="Traeger S."/>
            <person name="Wang M."/>
            <person name="Zifcakova L."/>
            <person name="Wipf D."/>
            <person name="Zambonelli A."/>
            <person name="Paolocci F."/>
            <person name="Nowrousian M."/>
            <person name="Ottonello S."/>
            <person name="Baldrian P."/>
            <person name="Spatafora J.W."/>
            <person name="Henrissat B."/>
            <person name="Nagy L.G."/>
            <person name="Aury J.M."/>
            <person name="Wincker P."/>
            <person name="Grigoriev I.V."/>
            <person name="Bonfante P."/>
            <person name="Martin F.M."/>
        </authorList>
    </citation>
    <scope>NUCLEOTIDE SEQUENCE [LARGE SCALE GENOMIC DNA]</scope>
    <source>
        <strain evidence="3 4">RN42</strain>
    </source>
</reference>
<dbReference type="InterPro" id="IPR056884">
    <property type="entry name" value="NPHP3-like_N"/>
</dbReference>
<accession>A0A3N4HHH7</accession>
<organism evidence="3 4">
    <name type="scientific">Ascobolus immersus RN42</name>
    <dbReference type="NCBI Taxonomy" id="1160509"/>
    <lineage>
        <taxon>Eukaryota</taxon>
        <taxon>Fungi</taxon>
        <taxon>Dikarya</taxon>
        <taxon>Ascomycota</taxon>
        <taxon>Pezizomycotina</taxon>
        <taxon>Pezizomycetes</taxon>
        <taxon>Pezizales</taxon>
        <taxon>Ascobolaceae</taxon>
        <taxon>Ascobolus</taxon>
    </lineage>
</organism>
<sequence length="547" mass="62247">MAEIVGLVASITQFSVYGFKILKAAREAQNSVTGLSEQHSEMVVVCENALTFSAKMTEALEDLKRNGYSEGGDEAAVRRLGGEAEKLASELLAKLKVVKSQKGRQGMMDSLKDGIRALWMESEIKDLQSRLGNIMTALFSCSSSFIRDKQYESNFVNLDSNMSEIRQMLTKVTENIDSKQLNSAVPDTDHSTLGNSIVQLGTIIDDYIFEREVVRMLDYETANRRWEKVEQSHMGTCNWIFDASTGFLSWLKEESGIYWIHGKPGSGKSTLMKHVLRSPTTEAALQIWAGDARLLFIRHFFWISGHDNLQTSLEGLYRNILIQIFRAEPRVIIESCREVRDKSSWDRDDLRLVLQTLCTLLDCTPTKTDLKIAVFIDGLDEYDKSQGGHELDVVQVVKMLAKCNRLKVCVSSRPWAVFRNEFESDLLQVAVHEYTLQDMAKFALDHLVELNAYQRSLKHDERWRSLATDVAERAEGVWLWTSLVAKNILREVADGERYERVREVLDEIPQDLDNYFRELGLVLGTSKTPFGGQNSVKRKVGRCYFSF</sequence>
<gene>
    <name evidence="3" type="ORF">BJ508DRAFT_76949</name>
</gene>
<name>A0A3N4HHH7_ASCIM</name>
<dbReference type="PANTHER" id="PTHR10039:SF5">
    <property type="entry name" value="NACHT DOMAIN-CONTAINING PROTEIN"/>
    <property type="match status" value="1"/>
</dbReference>
<proteinExistence type="predicted"/>